<gene>
    <name evidence="13" type="ORF">COU06_02600</name>
</gene>
<dbReference type="GO" id="GO:0034335">
    <property type="term" value="F:DNA negative supercoiling activity"/>
    <property type="evidence" value="ECO:0007669"/>
    <property type="project" value="UniProtKB-ARBA"/>
</dbReference>
<comment type="catalytic activity">
    <reaction evidence="1">
        <text>ATP-dependent breakage, passage and rejoining of double-stranded DNA.</text>
        <dbReference type="EC" id="5.6.2.2"/>
    </reaction>
</comment>
<evidence type="ECO:0000256" key="10">
    <source>
        <dbReference type="ARBA" id="ARBA00023125"/>
    </source>
</evidence>
<comment type="caution">
    <text evidence="13">The sequence shown here is derived from an EMBL/GenBank/DDBJ whole genome shotgun (WGS) entry which is preliminary data.</text>
</comment>
<dbReference type="Gene3D" id="3.30.230.10">
    <property type="match status" value="1"/>
</dbReference>
<accession>A0A2M6WJI5</accession>
<dbReference type="PANTHER" id="PTHR45866:SF1">
    <property type="entry name" value="DNA GYRASE SUBUNIT B, MITOCHONDRIAL"/>
    <property type="match status" value="1"/>
</dbReference>
<dbReference type="InterPro" id="IPR020568">
    <property type="entry name" value="Ribosomal_Su5_D2-typ_SF"/>
</dbReference>
<evidence type="ECO:0000259" key="12">
    <source>
        <dbReference type="PROSITE" id="PS50880"/>
    </source>
</evidence>
<dbReference type="InterPro" id="IPR000565">
    <property type="entry name" value="Topo_IIA_B"/>
</dbReference>
<dbReference type="GO" id="GO:0046872">
    <property type="term" value="F:metal ion binding"/>
    <property type="evidence" value="ECO:0007669"/>
    <property type="project" value="UniProtKB-KW"/>
</dbReference>
<keyword evidence="5" id="KW-0479">Metal-binding</keyword>
<dbReference type="FunFam" id="3.30.230.10:FF:000005">
    <property type="entry name" value="DNA gyrase subunit B"/>
    <property type="match status" value="1"/>
</dbReference>
<dbReference type="NCBIfam" id="NF011501">
    <property type="entry name" value="PRK14939.1"/>
    <property type="match status" value="1"/>
</dbReference>
<dbReference type="Pfam" id="PF02518">
    <property type="entry name" value="HATPase_c"/>
    <property type="match status" value="1"/>
</dbReference>
<dbReference type="InterPro" id="IPR013759">
    <property type="entry name" value="Topo_IIA_B_C"/>
</dbReference>
<dbReference type="SUPFAM" id="SSF56719">
    <property type="entry name" value="Type II DNA topoisomerase"/>
    <property type="match status" value="1"/>
</dbReference>
<name>A0A2M6WJI5_9BACT</name>
<dbReference type="InterPro" id="IPR014721">
    <property type="entry name" value="Ribsml_uS5_D2-typ_fold_subgr"/>
</dbReference>
<keyword evidence="10" id="KW-0238">DNA-binding</keyword>
<dbReference type="PROSITE" id="PS50880">
    <property type="entry name" value="TOPRIM"/>
    <property type="match status" value="1"/>
</dbReference>
<dbReference type="Pfam" id="PF00204">
    <property type="entry name" value="DNA_gyraseB"/>
    <property type="match status" value="1"/>
</dbReference>
<evidence type="ECO:0000256" key="1">
    <source>
        <dbReference type="ARBA" id="ARBA00000185"/>
    </source>
</evidence>
<evidence type="ECO:0000313" key="14">
    <source>
        <dbReference type="Proteomes" id="UP000229112"/>
    </source>
</evidence>
<evidence type="ECO:0000256" key="3">
    <source>
        <dbReference type="ARBA" id="ARBA00010708"/>
    </source>
</evidence>
<dbReference type="CDD" id="cd16928">
    <property type="entry name" value="HATPase_GyrB-like"/>
    <property type="match status" value="1"/>
</dbReference>
<dbReference type="CDD" id="cd00822">
    <property type="entry name" value="TopoII_Trans_DNA_gyrase"/>
    <property type="match status" value="1"/>
</dbReference>
<feature type="domain" description="Toprim" evidence="12">
    <location>
        <begin position="424"/>
        <end position="538"/>
    </location>
</feature>
<dbReference type="InterPro" id="IPR003594">
    <property type="entry name" value="HATPase_dom"/>
</dbReference>
<dbReference type="InterPro" id="IPR006171">
    <property type="entry name" value="TOPRIM_dom"/>
</dbReference>
<evidence type="ECO:0000256" key="4">
    <source>
        <dbReference type="ARBA" id="ARBA00012895"/>
    </source>
</evidence>
<dbReference type="SUPFAM" id="SSF55874">
    <property type="entry name" value="ATPase domain of HSP90 chaperone/DNA topoisomerase II/histidine kinase"/>
    <property type="match status" value="1"/>
</dbReference>
<sequence length="650" mass="71611">MAKDTKKTGSYGAEDITVLEGLDPVRKRPGMYIGTTDIAGLHHMMKEIVDNGIDEAMAGEAKNIVVELLAEDTIAVFDDGRGIPVEKHKATKKSTLETVLTVLHAGGKFGGDGYKVSGGLHGVGLSVVNALSSTLTAEIHRDGFLYTQSYKVGKATGSVKKVEKSKKRGTRIIFTPDASIFETTKFNKKTIIDYLRRQAFLTKGVRIEFIDYTQAPASTQAFYFEGGILSYINYLSQSEEVLQTVPFYTDKEQDGIAVEVGFIYNNEMETQEMSFANNIHTPDGGMHLTGFRSALTRTLNDFARSNKYIKESDPNLTGDDVREGLVAVISVKLRDPQFEGQTKNRLGSPEARTVTESVVGEALVNFMERNDKEAGKIIQKCLLAAKARKAAKAARETVLKKGILEGMTLPGKLADCSSRKPEESELFIVEGNSAGGSAKQGRDRHTQAILPLRGKILNVEKARLDKMLANNEIKSLVVALGTAIGESFDITKLRYHKVIIMTDADVDGRHITTLLLTLFYRYFPELISNGHIYVAQPPLYGVQKGKEIMYAQNDEERDKIIAELAAESGLEIENGIVKGVKIQRYKGLGEMNYDQLAETTMDSKNRILKRISVEDAAEADRLFDVLMGETVGPRSKFIQSHALSVTNLDI</sequence>
<dbReference type="PRINTS" id="PR00418">
    <property type="entry name" value="TPI2FAMILY"/>
</dbReference>
<dbReference type="Gene3D" id="3.30.565.10">
    <property type="entry name" value="Histidine kinase-like ATPase, C-terminal domain"/>
    <property type="match status" value="1"/>
</dbReference>
<dbReference type="InterPro" id="IPR013506">
    <property type="entry name" value="Topo_IIA_bsu_dom2"/>
</dbReference>
<dbReference type="SMART" id="SM00387">
    <property type="entry name" value="HATPase_c"/>
    <property type="match status" value="1"/>
</dbReference>
<evidence type="ECO:0000256" key="11">
    <source>
        <dbReference type="ARBA" id="ARBA00023235"/>
    </source>
</evidence>
<dbReference type="GO" id="GO:0003677">
    <property type="term" value="F:DNA binding"/>
    <property type="evidence" value="ECO:0007669"/>
    <property type="project" value="UniProtKB-KW"/>
</dbReference>
<dbReference type="PANTHER" id="PTHR45866">
    <property type="entry name" value="DNA GYRASE/TOPOISOMERASE SUBUNIT B"/>
    <property type="match status" value="1"/>
</dbReference>
<dbReference type="AlphaFoldDB" id="A0A2M6WJI5"/>
<reference evidence="14" key="1">
    <citation type="submission" date="2017-09" db="EMBL/GenBank/DDBJ databases">
        <title>Depth-based differentiation of microbial function through sediment-hosted aquifers and enrichment of novel symbionts in the deep terrestrial subsurface.</title>
        <authorList>
            <person name="Probst A.J."/>
            <person name="Ladd B."/>
            <person name="Jarett J.K."/>
            <person name="Geller-Mcgrath D.E."/>
            <person name="Sieber C.M.K."/>
            <person name="Emerson J.B."/>
            <person name="Anantharaman K."/>
            <person name="Thomas B.C."/>
            <person name="Malmstrom R."/>
            <person name="Stieglmeier M."/>
            <person name="Klingl A."/>
            <person name="Woyke T."/>
            <person name="Ryan C.M."/>
            <person name="Banfield J.F."/>
        </authorList>
    </citation>
    <scope>NUCLEOTIDE SEQUENCE [LARGE SCALE GENOMIC DNA]</scope>
</reference>
<dbReference type="InterPro" id="IPR013760">
    <property type="entry name" value="Topo_IIA-like_dom_sf"/>
</dbReference>
<keyword evidence="8" id="KW-0460">Magnesium</keyword>
<evidence type="ECO:0000256" key="5">
    <source>
        <dbReference type="ARBA" id="ARBA00022723"/>
    </source>
</evidence>
<comment type="cofactor">
    <cofactor evidence="2">
        <name>Mg(2+)</name>
        <dbReference type="ChEBI" id="CHEBI:18420"/>
    </cofactor>
</comment>
<dbReference type="InterPro" id="IPR034160">
    <property type="entry name" value="TOPRIM_GyrB"/>
</dbReference>
<dbReference type="NCBIfam" id="NF004189">
    <property type="entry name" value="PRK05644.1"/>
    <property type="match status" value="1"/>
</dbReference>
<dbReference type="GO" id="GO:0006265">
    <property type="term" value="P:DNA topological change"/>
    <property type="evidence" value="ECO:0007669"/>
    <property type="project" value="InterPro"/>
</dbReference>
<keyword evidence="11 13" id="KW-0413">Isomerase</keyword>
<dbReference type="EC" id="5.6.2.2" evidence="4"/>
<dbReference type="InterPro" id="IPR018522">
    <property type="entry name" value="TopoIIA_CS"/>
</dbReference>
<dbReference type="GO" id="GO:0005524">
    <property type="term" value="F:ATP binding"/>
    <property type="evidence" value="ECO:0007669"/>
    <property type="project" value="UniProtKB-KW"/>
</dbReference>
<dbReference type="FunFam" id="3.40.50.670:FF:000002">
    <property type="entry name" value="DNA gyrase subunit B"/>
    <property type="match status" value="1"/>
</dbReference>
<evidence type="ECO:0000256" key="2">
    <source>
        <dbReference type="ARBA" id="ARBA00001946"/>
    </source>
</evidence>
<evidence type="ECO:0000256" key="9">
    <source>
        <dbReference type="ARBA" id="ARBA00023029"/>
    </source>
</evidence>
<dbReference type="SUPFAM" id="SSF54211">
    <property type="entry name" value="Ribosomal protein S5 domain 2-like"/>
    <property type="match status" value="1"/>
</dbReference>
<dbReference type="SMART" id="SM00433">
    <property type="entry name" value="TOP2c"/>
    <property type="match status" value="1"/>
</dbReference>
<keyword evidence="6" id="KW-0547">Nucleotide-binding</keyword>
<dbReference type="FunFam" id="3.30.565.10:FF:000002">
    <property type="entry name" value="DNA gyrase subunit B"/>
    <property type="match status" value="1"/>
</dbReference>
<evidence type="ECO:0000256" key="8">
    <source>
        <dbReference type="ARBA" id="ARBA00022842"/>
    </source>
</evidence>
<dbReference type="CDD" id="cd03366">
    <property type="entry name" value="TOPRIM_TopoIIA_GyrB"/>
    <property type="match status" value="1"/>
</dbReference>
<dbReference type="PRINTS" id="PR01159">
    <property type="entry name" value="DNAGYRASEB"/>
</dbReference>
<evidence type="ECO:0000313" key="13">
    <source>
        <dbReference type="EMBL" id="PIT92945.1"/>
    </source>
</evidence>
<dbReference type="InterPro" id="IPR036890">
    <property type="entry name" value="HATPase_C_sf"/>
</dbReference>
<evidence type="ECO:0000256" key="7">
    <source>
        <dbReference type="ARBA" id="ARBA00022840"/>
    </source>
</evidence>
<evidence type="ECO:0000256" key="6">
    <source>
        <dbReference type="ARBA" id="ARBA00022741"/>
    </source>
</evidence>
<organism evidence="13 14">
    <name type="scientific">Candidatus Harrisonbacteria bacterium CG10_big_fil_rev_8_21_14_0_10_38_8</name>
    <dbReference type="NCBI Taxonomy" id="1974582"/>
    <lineage>
        <taxon>Bacteria</taxon>
        <taxon>Candidatus Harrisoniibacteriota</taxon>
    </lineage>
</organism>
<keyword evidence="9" id="KW-0799">Topoisomerase</keyword>
<proteinExistence type="inferred from homology"/>
<comment type="similarity">
    <text evidence="3">Belongs to the type II topoisomerase GyrB family.</text>
</comment>
<dbReference type="Gene3D" id="3.40.50.670">
    <property type="match status" value="1"/>
</dbReference>
<dbReference type="InterPro" id="IPR001241">
    <property type="entry name" value="Topo_IIA"/>
</dbReference>
<dbReference type="Proteomes" id="UP000229112">
    <property type="component" value="Unassembled WGS sequence"/>
</dbReference>
<keyword evidence="7" id="KW-0067">ATP-binding</keyword>
<dbReference type="Pfam" id="PF01751">
    <property type="entry name" value="Toprim"/>
    <property type="match status" value="1"/>
</dbReference>
<dbReference type="InterPro" id="IPR002288">
    <property type="entry name" value="DNA_gyrase_B_C"/>
</dbReference>
<protein>
    <recommendedName>
        <fullName evidence="4">DNA topoisomerase (ATP-hydrolyzing)</fullName>
        <ecNumber evidence="4">5.6.2.2</ecNumber>
    </recommendedName>
</protein>
<dbReference type="EMBL" id="PFAY01000025">
    <property type="protein sequence ID" value="PIT92945.1"/>
    <property type="molecule type" value="Genomic_DNA"/>
</dbReference>
<dbReference type="Pfam" id="PF00986">
    <property type="entry name" value="DNA_gyraseB_C"/>
    <property type="match status" value="1"/>
</dbReference>
<dbReference type="PROSITE" id="PS00177">
    <property type="entry name" value="TOPOISOMERASE_II"/>
    <property type="match status" value="1"/>
</dbReference>